<sequence length="84" mass="9402">MCDPVTGQRAIGRCRLAGPHPLFERAADIHSEHPDCFPISATIQKMCLNPAFFLPQCGESCDELPRMSLYAAFGFRVMPRAMFK</sequence>
<protein>
    <submittedName>
        <fullName evidence="1">Uncharacterized protein</fullName>
    </submittedName>
</protein>
<comment type="caution">
    <text evidence="1">The sequence shown here is derived from an EMBL/GenBank/DDBJ whole genome shotgun (WGS) entry which is preliminary data.</text>
</comment>
<reference evidence="1" key="1">
    <citation type="submission" date="2020-08" db="EMBL/GenBank/DDBJ databases">
        <title>Sulfitobacter aestuariivivens sp. nov., isolated from a tidal flat.</title>
        <authorList>
            <person name="Park S."/>
            <person name="Yoon J.-H."/>
        </authorList>
    </citation>
    <scope>NUCLEOTIDE SEQUENCE</scope>
    <source>
        <strain evidence="1">TSTF-M16</strain>
    </source>
</reference>
<dbReference type="Proteomes" id="UP000635142">
    <property type="component" value="Unassembled WGS sequence"/>
</dbReference>
<gene>
    <name evidence="1" type="ORF">H9Q16_19095</name>
</gene>
<name>A0A927D6S6_9RHOB</name>
<keyword evidence="2" id="KW-1185">Reference proteome</keyword>
<organism evidence="1 2">
    <name type="scientific">Sulfitobacter aestuariivivens</name>
    <dbReference type="NCBI Taxonomy" id="2766981"/>
    <lineage>
        <taxon>Bacteria</taxon>
        <taxon>Pseudomonadati</taxon>
        <taxon>Pseudomonadota</taxon>
        <taxon>Alphaproteobacteria</taxon>
        <taxon>Rhodobacterales</taxon>
        <taxon>Roseobacteraceae</taxon>
        <taxon>Sulfitobacter</taxon>
    </lineage>
</organism>
<accession>A0A927D6S6</accession>
<proteinExistence type="predicted"/>
<evidence type="ECO:0000313" key="1">
    <source>
        <dbReference type="EMBL" id="MBD3666050.1"/>
    </source>
</evidence>
<dbReference type="AlphaFoldDB" id="A0A927D6S6"/>
<evidence type="ECO:0000313" key="2">
    <source>
        <dbReference type="Proteomes" id="UP000635142"/>
    </source>
</evidence>
<dbReference type="RefSeq" id="WP_191077065.1">
    <property type="nucleotide sequence ID" value="NZ_JACTAG010000003.1"/>
</dbReference>
<dbReference type="EMBL" id="JACTAG010000003">
    <property type="protein sequence ID" value="MBD3666050.1"/>
    <property type="molecule type" value="Genomic_DNA"/>
</dbReference>